<evidence type="ECO:0000313" key="2">
    <source>
        <dbReference type="Proteomes" id="UP000176723"/>
    </source>
</evidence>
<protein>
    <submittedName>
        <fullName evidence="1">Uncharacterized protein</fullName>
    </submittedName>
</protein>
<organism evidence="1 2">
    <name type="scientific">Candidatus Chisholmbacteria bacterium RIFCSPLOWO2_01_FULL_49_14</name>
    <dbReference type="NCBI Taxonomy" id="1797593"/>
    <lineage>
        <taxon>Bacteria</taxon>
        <taxon>Candidatus Chisholmiibacteriota</taxon>
    </lineage>
</organism>
<sequence length="226" mass="26473">MFDLASEYTFSLDRKDREKSMRAFLLLYNLEKYVNGAIIEMNRLGWIRKSIEKDIQRVITQFQRRKNFNLSYLANDTHFYFVCIDKVYKLLFNLAVELGDPDIKALAKKLRQTFDIKTVRNHLEHIDDRCLGFLTLEDKKKGIRKHISDFGNFTGDNFSFNGKQFPSGKGSLSDLKQIYTGLIGILDRKYASKDPSYVWRKQSEQRYKKIMQGLKKAGLPWTGNNS</sequence>
<dbReference type="Proteomes" id="UP000176723">
    <property type="component" value="Unassembled WGS sequence"/>
</dbReference>
<name>A0A1G1VVS3_9BACT</name>
<dbReference type="AlphaFoldDB" id="A0A1G1VVS3"/>
<reference evidence="1 2" key="1">
    <citation type="journal article" date="2016" name="Nat. Commun.">
        <title>Thousands of microbial genomes shed light on interconnected biogeochemical processes in an aquifer system.</title>
        <authorList>
            <person name="Anantharaman K."/>
            <person name="Brown C.T."/>
            <person name="Hug L.A."/>
            <person name="Sharon I."/>
            <person name="Castelle C.J."/>
            <person name="Probst A.J."/>
            <person name="Thomas B.C."/>
            <person name="Singh A."/>
            <person name="Wilkins M.J."/>
            <person name="Karaoz U."/>
            <person name="Brodie E.L."/>
            <person name="Williams K.H."/>
            <person name="Hubbard S.S."/>
            <person name="Banfield J.F."/>
        </authorList>
    </citation>
    <scope>NUCLEOTIDE SEQUENCE [LARGE SCALE GENOMIC DNA]</scope>
</reference>
<accession>A0A1G1VVS3</accession>
<comment type="caution">
    <text evidence="1">The sequence shown here is derived from an EMBL/GenBank/DDBJ whole genome shotgun (WGS) entry which is preliminary data.</text>
</comment>
<proteinExistence type="predicted"/>
<dbReference type="EMBL" id="MHCL01000029">
    <property type="protein sequence ID" value="OGY19287.1"/>
    <property type="molecule type" value="Genomic_DNA"/>
</dbReference>
<evidence type="ECO:0000313" key="1">
    <source>
        <dbReference type="EMBL" id="OGY19287.1"/>
    </source>
</evidence>
<gene>
    <name evidence="1" type="ORF">A3A65_04160</name>
</gene>